<evidence type="ECO:0000313" key="2">
    <source>
        <dbReference type="EMBL" id="EAR88559.1"/>
    </source>
</evidence>
<dbReference type="eggNOG" id="KOG0003">
    <property type="taxonomic scope" value="Eukaryota"/>
</dbReference>
<dbReference type="PRINTS" id="PR00348">
    <property type="entry name" value="UBIQUITIN"/>
</dbReference>
<accession>Q22T79</accession>
<gene>
    <name evidence="2" type="ORF">TTHERM_00185330</name>
</gene>
<dbReference type="STRING" id="312017.Q22T79"/>
<feature type="domain" description="Ubiquitin-like" evidence="1">
    <location>
        <begin position="286"/>
        <end position="359"/>
    </location>
</feature>
<dbReference type="FunFam" id="3.10.20.90:FF:000160">
    <property type="entry name" value="Polyubiquitin-C"/>
    <property type="match status" value="1"/>
</dbReference>
<dbReference type="InterPro" id="IPR019956">
    <property type="entry name" value="Ubiquitin_dom"/>
</dbReference>
<dbReference type="InterPro" id="IPR000626">
    <property type="entry name" value="Ubiquitin-like_dom"/>
</dbReference>
<dbReference type="RefSeq" id="XP_001008804.1">
    <property type="nucleotide sequence ID" value="XM_001008804.1"/>
</dbReference>
<sequence length="564" mass="65920">MENLQKQDNCCCILPKTAKLFLCTDNPSKSFLLNINEKEYDFLSLEALYDKANLVFASKNKHFEIDQYSIKSFYAMSPDSQQLLAKSQFNQLPIYFSQKQISFDIDIEFNNELVHLTLPYNISNEKLLGILSEQFHIKLKQLYLLDAKKLIDDNLNKYKKLNLYCTENYIYIDENQYFVDMNLTLKQNGVLFDFNRFPYLFKQNQMVNLNKALIQLEIQNGEKFSSLGIIDVYIEDSLQKIRSDYSLDDIHKLYHELFPEQELIKRLHKAETEEGLTKYFKKEEFLFVKTLSGQTIKLDYDSSDTIDNIKNKIYDIEGIPPDQQRLIFPGKILENGYTLSDYNIQNGSTIHLVLCQRGGVTAKKFVDIQNEKSKKVIEFSAYAPVYRVACDGINIEGYCKNEKCPYYDKLVISKVGYKSIEVIKDEYNEIKCPYYYCQNSIELVTCGFSNCKYKWSGIKIEQGSQKQVVSPLLIAAQDSYTRYNPLNDDLTSNSIQWQELYIFAKPLQQNKIECSICTKYVEKEIQTSIFEICLDQDQHKCHNSCLEQLPNDIKKLCPLCIRIW</sequence>
<dbReference type="GeneID" id="7827339"/>
<evidence type="ECO:0000259" key="1">
    <source>
        <dbReference type="PROSITE" id="PS50053"/>
    </source>
</evidence>
<dbReference type="InterPro" id="IPR050158">
    <property type="entry name" value="Ubiquitin_ubiquitin-like"/>
</dbReference>
<dbReference type="EMBL" id="GG662840">
    <property type="protein sequence ID" value="EAR88559.1"/>
    <property type="molecule type" value="Genomic_DNA"/>
</dbReference>
<reference evidence="3" key="1">
    <citation type="journal article" date="2006" name="PLoS Biol.">
        <title>Macronuclear genome sequence of the ciliate Tetrahymena thermophila, a model eukaryote.</title>
        <authorList>
            <person name="Eisen J.A."/>
            <person name="Coyne R.S."/>
            <person name="Wu M."/>
            <person name="Wu D."/>
            <person name="Thiagarajan M."/>
            <person name="Wortman J.R."/>
            <person name="Badger J.H."/>
            <person name="Ren Q."/>
            <person name="Amedeo P."/>
            <person name="Jones K.M."/>
            <person name="Tallon L.J."/>
            <person name="Delcher A.L."/>
            <person name="Salzberg S.L."/>
            <person name="Silva J.C."/>
            <person name="Haas B.J."/>
            <person name="Majoros W.H."/>
            <person name="Farzad M."/>
            <person name="Carlton J.M."/>
            <person name="Smith R.K. Jr."/>
            <person name="Garg J."/>
            <person name="Pearlman R.E."/>
            <person name="Karrer K.M."/>
            <person name="Sun L."/>
            <person name="Manning G."/>
            <person name="Elde N.C."/>
            <person name="Turkewitz A.P."/>
            <person name="Asai D.J."/>
            <person name="Wilkes D.E."/>
            <person name="Wang Y."/>
            <person name="Cai H."/>
            <person name="Collins K."/>
            <person name="Stewart B.A."/>
            <person name="Lee S.R."/>
            <person name="Wilamowska K."/>
            <person name="Weinberg Z."/>
            <person name="Ruzzo W.L."/>
            <person name="Wloga D."/>
            <person name="Gaertig J."/>
            <person name="Frankel J."/>
            <person name="Tsao C.-C."/>
            <person name="Gorovsky M.A."/>
            <person name="Keeling P.J."/>
            <person name="Waller R.F."/>
            <person name="Patron N.J."/>
            <person name="Cherry J.M."/>
            <person name="Stover N.A."/>
            <person name="Krieger C.J."/>
            <person name="del Toro C."/>
            <person name="Ryder H.F."/>
            <person name="Williamson S.C."/>
            <person name="Barbeau R.A."/>
            <person name="Hamilton E.P."/>
            <person name="Orias E."/>
        </authorList>
    </citation>
    <scope>NUCLEOTIDE SEQUENCE [LARGE SCALE GENOMIC DNA]</scope>
    <source>
        <strain evidence="3">SB210</strain>
    </source>
</reference>
<dbReference type="HOGENOM" id="CLU_403635_0_0_1"/>
<name>Q22T79_TETTS</name>
<proteinExistence type="predicted"/>
<organism evidence="2 3">
    <name type="scientific">Tetrahymena thermophila (strain SB210)</name>
    <dbReference type="NCBI Taxonomy" id="312017"/>
    <lineage>
        <taxon>Eukaryota</taxon>
        <taxon>Sar</taxon>
        <taxon>Alveolata</taxon>
        <taxon>Ciliophora</taxon>
        <taxon>Intramacronucleata</taxon>
        <taxon>Oligohymenophorea</taxon>
        <taxon>Hymenostomatida</taxon>
        <taxon>Tetrahymenina</taxon>
        <taxon>Tetrahymenidae</taxon>
        <taxon>Tetrahymena</taxon>
    </lineage>
</organism>
<evidence type="ECO:0000313" key="3">
    <source>
        <dbReference type="Proteomes" id="UP000009168"/>
    </source>
</evidence>
<dbReference type="Pfam" id="PF00240">
    <property type="entry name" value="ubiquitin"/>
    <property type="match status" value="1"/>
</dbReference>
<dbReference type="PROSITE" id="PS50053">
    <property type="entry name" value="UBIQUITIN_2"/>
    <property type="match status" value="1"/>
</dbReference>
<dbReference type="SUPFAM" id="SSF54236">
    <property type="entry name" value="Ubiquitin-like"/>
    <property type="match status" value="1"/>
</dbReference>
<protein>
    <submittedName>
        <fullName evidence="2">Ubiquitin</fullName>
    </submittedName>
</protein>
<dbReference type="Proteomes" id="UP000009168">
    <property type="component" value="Unassembled WGS sequence"/>
</dbReference>
<dbReference type="SMART" id="SM00213">
    <property type="entry name" value="UBQ"/>
    <property type="match status" value="1"/>
</dbReference>
<dbReference type="Gene3D" id="3.10.20.90">
    <property type="entry name" value="Phosphatidylinositol 3-kinase Catalytic Subunit, Chain A, domain 1"/>
    <property type="match status" value="1"/>
</dbReference>
<dbReference type="OrthoDB" id="9994687at2759"/>
<dbReference type="KEGG" id="tet:TTHERM_00185330"/>
<dbReference type="InParanoid" id="Q22T79"/>
<dbReference type="InterPro" id="IPR029071">
    <property type="entry name" value="Ubiquitin-like_domsf"/>
</dbReference>
<keyword evidence="3" id="KW-1185">Reference proteome</keyword>
<dbReference type="PANTHER" id="PTHR10666">
    <property type="entry name" value="UBIQUITIN"/>
    <property type="match status" value="1"/>
</dbReference>
<dbReference type="AlphaFoldDB" id="Q22T79"/>